<dbReference type="Proteomes" id="UP001304895">
    <property type="component" value="Unassembled WGS sequence"/>
</dbReference>
<dbReference type="InterPro" id="IPR022025">
    <property type="entry name" value="Amidoligase_2"/>
</dbReference>
<comment type="caution">
    <text evidence="1">The sequence shown here is derived from an EMBL/GenBank/DDBJ whole genome shotgun (WGS) entry which is preliminary data.</text>
</comment>
<dbReference type="EMBL" id="MU853423">
    <property type="protein sequence ID" value="KAK4131584.1"/>
    <property type="molecule type" value="Genomic_DNA"/>
</dbReference>
<reference evidence="1" key="1">
    <citation type="journal article" date="2023" name="Mol. Phylogenet. Evol.">
        <title>Genome-scale phylogeny and comparative genomics of the fungal order Sordariales.</title>
        <authorList>
            <person name="Hensen N."/>
            <person name="Bonometti L."/>
            <person name="Westerberg I."/>
            <person name="Brannstrom I.O."/>
            <person name="Guillou S."/>
            <person name="Cros-Aarteil S."/>
            <person name="Calhoun S."/>
            <person name="Haridas S."/>
            <person name="Kuo A."/>
            <person name="Mondo S."/>
            <person name="Pangilinan J."/>
            <person name="Riley R."/>
            <person name="LaButti K."/>
            <person name="Andreopoulos B."/>
            <person name="Lipzen A."/>
            <person name="Chen C."/>
            <person name="Yan M."/>
            <person name="Daum C."/>
            <person name="Ng V."/>
            <person name="Clum A."/>
            <person name="Steindorff A."/>
            <person name="Ohm R.A."/>
            <person name="Martin F."/>
            <person name="Silar P."/>
            <person name="Natvig D.O."/>
            <person name="Lalanne C."/>
            <person name="Gautier V."/>
            <person name="Ament-Velasquez S.L."/>
            <person name="Kruys A."/>
            <person name="Hutchinson M.I."/>
            <person name="Powell A.J."/>
            <person name="Barry K."/>
            <person name="Miller A.N."/>
            <person name="Grigoriev I.V."/>
            <person name="Debuchy R."/>
            <person name="Gladieux P."/>
            <person name="Hiltunen Thoren M."/>
            <person name="Johannesson H."/>
        </authorList>
    </citation>
    <scope>NUCLEOTIDE SEQUENCE</scope>
    <source>
        <strain evidence="1">CBS 123565</strain>
    </source>
</reference>
<reference evidence="1" key="2">
    <citation type="submission" date="2023-05" db="EMBL/GenBank/DDBJ databases">
        <authorList>
            <consortium name="Lawrence Berkeley National Laboratory"/>
            <person name="Steindorff A."/>
            <person name="Hensen N."/>
            <person name="Bonometti L."/>
            <person name="Westerberg I."/>
            <person name="Brannstrom I.O."/>
            <person name="Guillou S."/>
            <person name="Cros-Aarteil S."/>
            <person name="Calhoun S."/>
            <person name="Haridas S."/>
            <person name="Kuo A."/>
            <person name="Mondo S."/>
            <person name="Pangilinan J."/>
            <person name="Riley R."/>
            <person name="Labutti K."/>
            <person name="Andreopoulos B."/>
            <person name="Lipzen A."/>
            <person name="Chen C."/>
            <person name="Yanf M."/>
            <person name="Daum C."/>
            <person name="Ng V."/>
            <person name="Clum A."/>
            <person name="Ohm R."/>
            <person name="Martin F."/>
            <person name="Silar P."/>
            <person name="Natvig D."/>
            <person name="Lalanne C."/>
            <person name="Gautier V."/>
            <person name="Ament-Velasquez S.L."/>
            <person name="Kruys A."/>
            <person name="Hutchinson M.I."/>
            <person name="Powell A.J."/>
            <person name="Barry K."/>
            <person name="Miller A.N."/>
            <person name="Grigoriev I.V."/>
            <person name="Debuchy R."/>
            <person name="Gladieux P."/>
            <person name="Thoren M.H."/>
            <person name="Johannesson H."/>
        </authorList>
    </citation>
    <scope>NUCLEOTIDE SEQUENCE</scope>
    <source>
        <strain evidence="1">CBS 123565</strain>
    </source>
</reference>
<keyword evidence="2" id="KW-1185">Reference proteome</keyword>
<gene>
    <name evidence="1" type="ORF">BT67DRAFT_153500</name>
</gene>
<protein>
    <recommendedName>
        <fullName evidence="3">Amidoligase enzyme-domain-containing protein</fullName>
    </recommendedName>
</protein>
<evidence type="ECO:0000313" key="1">
    <source>
        <dbReference type="EMBL" id="KAK4131584.1"/>
    </source>
</evidence>
<sequence length="335" mass="35671">MAMAQQPADEFRFGIEIELHLASRTQKHTQWKFLATELSGRLAQAGIANHIKEAEDKSASKYRKWSIVKELTIPENTAEYRFGLELVSPIYTPATPTWAPDLDTIFTTLTTSFHLQPHDKCATHIHISRGGPTPLSAAELATVAHAALHHEGALDTLMPRHRRGQTGSNAYWARSNRLAPPLAGLSLRECLRHIDAAGGLFGGGLYPVVRAMNLFPRASVRGVVCGATEDFVHGKGYKWDFTGMLSARGTVEFRQPPGSVAAGDAAAWARLAVAFVAGALEVGSVGTEEGGVGEAGASVEALWELLGRGGRSLGWGDLGDVRGLLSRDGGGGGGC</sequence>
<organism evidence="1 2">
    <name type="scientific">Trichocladium antarcticum</name>
    <dbReference type="NCBI Taxonomy" id="1450529"/>
    <lineage>
        <taxon>Eukaryota</taxon>
        <taxon>Fungi</taxon>
        <taxon>Dikarya</taxon>
        <taxon>Ascomycota</taxon>
        <taxon>Pezizomycotina</taxon>
        <taxon>Sordariomycetes</taxon>
        <taxon>Sordariomycetidae</taxon>
        <taxon>Sordariales</taxon>
        <taxon>Chaetomiaceae</taxon>
        <taxon>Trichocladium</taxon>
    </lineage>
</organism>
<dbReference type="PANTHER" id="PTHR36847:SF1">
    <property type="entry name" value="AMIDOLIGASE ENZYME"/>
    <property type="match status" value="1"/>
</dbReference>
<evidence type="ECO:0000313" key="2">
    <source>
        <dbReference type="Proteomes" id="UP001304895"/>
    </source>
</evidence>
<proteinExistence type="predicted"/>
<dbReference type="PANTHER" id="PTHR36847">
    <property type="entry name" value="AMIDOLIGASE ENZYME"/>
    <property type="match status" value="1"/>
</dbReference>
<dbReference type="Pfam" id="PF12224">
    <property type="entry name" value="Amidoligase_2"/>
    <property type="match status" value="1"/>
</dbReference>
<dbReference type="AlphaFoldDB" id="A0AAN6UF22"/>
<evidence type="ECO:0008006" key="3">
    <source>
        <dbReference type="Google" id="ProtNLM"/>
    </source>
</evidence>
<accession>A0AAN6UF22</accession>
<name>A0AAN6UF22_9PEZI</name>